<feature type="compositionally biased region" description="Low complexity" evidence="1">
    <location>
        <begin position="128"/>
        <end position="138"/>
    </location>
</feature>
<dbReference type="RefSeq" id="XP_007696144.1">
    <property type="nucleotide sequence ID" value="XM_007697954.1"/>
</dbReference>
<evidence type="ECO:0000259" key="2">
    <source>
        <dbReference type="PROSITE" id="PS50822"/>
    </source>
</evidence>
<dbReference type="HOGENOM" id="CLU_004544_4_3_1"/>
<organism evidence="3 4">
    <name type="scientific">Cochliobolus sativus (strain ND90Pr / ATCC 201652)</name>
    <name type="common">Common root rot and spot blotch fungus</name>
    <name type="synonym">Bipolaris sorokiniana</name>
    <dbReference type="NCBI Taxonomy" id="665912"/>
    <lineage>
        <taxon>Eukaryota</taxon>
        <taxon>Fungi</taxon>
        <taxon>Dikarya</taxon>
        <taxon>Ascomycota</taxon>
        <taxon>Pezizomycotina</taxon>
        <taxon>Dothideomycetes</taxon>
        <taxon>Pleosporomycetidae</taxon>
        <taxon>Pleosporales</taxon>
        <taxon>Pleosporineae</taxon>
        <taxon>Pleosporaceae</taxon>
        <taxon>Bipolaris</taxon>
    </lineage>
</organism>
<dbReference type="InterPro" id="IPR036397">
    <property type="entry name" value="RNaseH_sf"/>
</dbReference>
<dbReference type="CDD" id="cd02846">
    <property type="entry name" value="PAZ_argonaute_like"/>
    <property type="match status" value="1"/>
</dbReference>
<feature type="compositionally biased region" description="Basic and acidic residues" evidence="1">
    <location>
        <begin position="1040"/>
        <end position="1050"/>
    </location>
</feature>
<dbReference type="eggNOG" id="KOG1041">
    <property type="taxonomic scope" value="Eukaryota"/>
</dbReference>
<dbReference type="OMA" id="CFAQQQH"/>
<dbReference type="Pfam" id="PF02170">
    <property type="entry name" value="PAZ"/>
    <property type="match status" value="1"/>
</dbReference>
<dbReference type="OrthoDB" id="10252740at2759"/>
<keyword evidence="4" id="KW-1185">Reference proteome</keyword>
<dbReference type="Pfam" id="PF16488">
    <property type="entry name" value="ArgoL2"/>
    <property type="match status" value="1"/>
</dbReference>
<feature type="compositionally biased region" description="Basic and acidic residues" evidence="1">
    <location>
        <begin position="153"/>
        <end position="164"/>
    </location>
</feature>
<sequence length="1080" mass="120609">MLPSNATCLWVVRLISALLVLYSKFFLCFGADFFQNCNIWDLKPLQALPAPTAATPPPSRTTRTSLKLLPANNLVSTATSDIHTPSRVCRRLGLNTQPTTGPNRNQSSSKSTMAGPVKKRAEAEKKSSYSSNDSASQSRDFTQRSPKSIPRLDGNRDPSDRKAIDYTVPNDLKNLSEFLGMRGWYAARGVNIGSDLPARPETFNQNGKPVGITLNTFNVDKAPKTVVHQYDLHFTGDGKDYTKRVLLKKIWNSNAVKSSLGEANKWIWDTNKLAWSTKRLDRDDTRIAVDLDEEQGRPTKPGSSGNKHVVHIRWTRQVDFIGLKSFMSGQAAWSNDCIDTLNFLDHVMRMWPSQQYTMIRKSFFQRGEQRFDLGGGVEAFKGVFTSLRPVLDDKFNKSLSVNVDVANGTFWRAQELTRAIGQAFSCSPPQFASMFQNALRDWNHSNLKKDLRKFKRIGVSTTHTKEPVQWTIDEFMDKDVHKATFSDPDDRSKNISVATYFKKKYGIAVMGGVPVVRMTKKIRGQAVYMPIDVLKIDANQRYNTKLSDTQTSNMIKFAVTLPKDRWVAVQHGIRLLNWANDPYLSHYGIKISPNAAKVQARVLPSPVVHFGPGSKEATIKPTDMIQGRWRLDGRKFVMPNKERPIKAWGICVIQGRGSPPPTAVESFALKLIQIYEAHGGHILSHPQHGKKPWMGPGNLADGGEMVQKAWNQTGNKYSTPPNLMMFIVNDRNVDVYRRIKKSCDIRFGVASQVLQAKHVMSASPQYISNVCMKINAKLGGATCVAKSQVIPKIAPKAASIPTMVVGADVSHPAPGAGSGEAASFAAITVSADVHFARYWAEVQTNGNRVEMITTSNIDDHFGYMAKAWMQKIGQGRPPQRVLYIRDGVGEAQYAAVLEEEVHDMKECFKKLGCKEVPKFTVVIAGKRHHIRFFPEAGKGDRNNNPLPGTLVESGCTHPFEFDFYLCSHVAIKGTARPIHYHCILNEGDWKAAELQQFIFEHSYQYVRSTTPVSMHPAVYYAHLAADRSRAHLNESPVSSGKKEAKAEKESSTGSSKQHVQVGPLMPIQNARSLKDVMWYI</sequence>
<dbReference type="Proteomes" id="UP000016934">
    <property type="component" value="Unassembled WGS sequence"/>
</dbReference>
<protein>
    <recommendedName>
        <fullName evidence="2">Piwi domain-containing protein</fullName>
    </recommendedName>
</protein>
<dbReference type="STRING" id="665912.M2RPT0"/>
<reference evidence="3 4" key="1">
    <citation type="journal article" date="2012" name="PLoS Pathog.">
        <title>Diverse lifestyles and strategies of plant pathogenesis encoded in the genomes of eighteen Dothideomycetes fungi.</title>
        <authorList>
            <person name="Ohm R.A."/>
            <person name="Feau N."/>
            <person name="Henrissat B."/>
            <person name="Schoch C.L."/>
            <person name="Horwitz B.A."/>
            <person name="Barry K.W."/>
            <person name="Condon B.J."/>
            <person name="Copeland A.C."/>
            <person name="Dhillon B."/>
            <person name="Glaser F."/>
            <person name="Hesse C.N."/>
            <person name="Kosti I."/>
            <person name="LaButti K."/>
            <person name="Lindquist E.A."/>
            <person name="Lucas S."/>
            <person name="Salamov A.A."/>
            <person name="Bradshaw R.E."/>
            <person name="Ciuffetti L."/>
            <person name="Hamelin R.C."/>
            <person name="Kema G.H.J."/>
            <person name="Lawrence C."/>
            <person name="Scott J.A."/>
            <person name="Spatafora J.W."/>
            <person name="Turgeon B.G."/>
            <person name="de Wit P.J.G.M."/>
            <person name="Zhong S."/>
            <person name="Goodwin S.B."/>
            <person name="Grigoriev I.V."/>
        </authorList>
    </citation>
    <scope>NUCLEOTIDE SEQUENCE [LARGE SCALE GENOMIC DNA]</scope>
    <source>
        <strain evidence="4">ND90Pr / ATCC 201652</strain>
    </source>
</reference>
<dbReference type="PROSITE" id="PS50822">
    <property type="entry name" value="PIWI"/>
    <property type="match status" value="1"/>
</dbReference>
<dbReference type="PANTHER" id="PTHR22891">
    <property type="entry name" value="EUKARYOTIC TRANSLATION INITIATION FACTOR 2C"/>
    <property type="match status" value="1"/>
</dbReference>
<dbReference type="SUPFAM" id="SSF101690">
    <property type="entry name" value="PAZ domain"/>
    <property type="match status" value="1"/>
</dbReference>
<dbReference type="EMBL" id="KB445638">
    <property type="protein sequence ID" value="EMD68579.1"/>
    <property type="molecule type" value="Genomic_DNA"/>
</dbReference>
<name>M2RPT0_COCSN</name>
<dbReference type="InterPro" id="IPR032474">
    <property type="entry name" value="Argonaute_N"/>
</dbReference>
<feature type="region of interest" description="Disordered" evidence="1">
    <location>
        <begin position="92"/>
        <end position="165"/>
    </location>
</feature>
<dbReference type="Pfam" id="PF02171">
    <property type="entry name" value="Piwi"/>
    <property type="match status" value="1"/>
</dbReference>
<dbReference type="Pfam" id="PF08699">
    <property type="entry name" value="ArgoL1"/>
    <property type="match status" value="1"/>
</dbReference>
<dbReference type="AlphaFoldDB" id="M2RPT0"/>
<dbReference type="SMART" id="SM01163">
    <property type="entry name" value="DUF1785"/>
    <property type="match status" value="1"/>
</dbReference>
<reference evidence="4" key="2">
    <citation type="journal article" date="2013" name="PLoS Genet.">
        <title>Comparative genome structure, secondary metabolite, and effector coding capacity across Cochliobolus pathogens.</title>
        <authorList>
            <person name="Condon B.J."/>
            <person name="Leng Y."/>
            <person name="Wu D."/>
            <person name="Bushley K.E."/>
            <person name="Ohm R.A."/>
            <person name="Otillar R."/>
            <person name="Martin J."/>
            <person name="Schackwitz W."/>
            <person name="Grimwood J."/>
            <person name="MohdZainudin N."/>
            <person name="Xue C."/>
            <person name="Wang R."/>
            <person name="Manning V.A."/>
            <person name="Dhillon B."/>
            <person name="Tu Z.J."/>
            <person name="Steffenson B.J."/>
            <person name="Salamov A."/>
            <person name="Sun H."/>
            <person name="Lowry S."/>
            <person name="LaButti K."/>
            <person name="Han J."/>
            <person name="Copeland A."/>
            <person name="Lindquist E."/>
            <person name="Barry K."/>
            <person name="Schmutz J."/>
            <person name="Baker S.E."/>
            <person name="Ciuffetti L.M."/>
            <person name="Grigoriev I.V."/>
            <person name="Zhong S."/>
            <person name="Turgeon B.G."/>
        </authorList>
    </citation>
    <scope>NUCLEOTIDE SEQUENCE [LARGE SCALE GENOMIC DNA]</scope>
    <source>
        <strain evidence="4">ND90Pr / ATCC 201652</strain>
    </source>
</reference>
<dbReference type="InterPro" id="IPR032472">
    <property type="entry name" value="ArgoL2"/>
</dbReference>
<dbReference type="SMART" id="SM00950">
    <property type="entry name" value="Piwi"/>
    <property type="match status" value="1"/>
</dbReference>
<gene>
    <name evidence="3" type="ORF">COCSADRAFT_167796</name>
</gene>
<proteinExistence type="predicted"/>
<dbReference type="Gene3D" id="2.170.260.10">
    <property type="entry name" value="paz domain"/>
    <property type="match status" value="1"/>
</dbReference>
<dbReference type="Gene3D" id="3.30.420.10">
    <property type="entry name" value="Ribonuclease H-like superfamily/Ribonuclease H"/>
    <property type="match status" value="1"/>
</dbReference>
<feature type="domain" description="Piwi" evidence="2">
    <location>
        <begin position="723"/>
        <end position="1033"/>
    </location>
</feature>
<evidence type="ECO:0000313" key="3">
    <source>
        <dbReference type="EMBL" id="EMD68579.1"/>
    </source>
</evidence>
<dbReference type="GO" id="GO:0003723">
    <property type="term" value="F:RNA binding"/>
    <property type="evidence" value="ECO:0007669"/>
    <property type="project" value="InterPro"/>
</dbReference>
<dbReference type="InterPro" id="IPR036085">
    <property type="entry name" value="PAZ_dom_sf"/>
</dbReference>
<dbReference type="SUPFAM" id="SSF53098">
    <property type="entry name" value="Ribonuclease H-like"/>
    <property type="match status" value="1"/>
</dbReference>
<evidence type="ECO:0000313" key="4">
    <source>
        <dbReference type="Proteomes" id="UP000016934"/>
    </source>
</evidence>
<dbReference type="InterPro" id="IPR014811">
    <property type="entry name" value="ArgoL1"/>
</dbReference>
<feature type="region of interest" description="Disordered" evidence="1">
    <location>
        <begin position="1031"/>
        <end position="1061"/>
    </location>
</feature>
<dbReference type="GeneID" id="19132534"/>
<dbReference type="InterPro" id="IPR003165">
    <property type="entry name" value="Piwi"/>
</dbReference>
<dbReference type="KEGG" id="bsc:COCSADRAFT_167796"/>
<dbReference type="InterPro" id="IPR003100">
    <property type="entry name" value="PAZ_dom"/>
</dbReference>
<dbReference type="CDD" id="cd04657">
    <property type="entry name" value="Piwi_ago-like"/>
    <property type="match status" value="1"/>
</dbReference>
<dbReference type="InterPro" id="IPR045246">
    <property type="entry name" value="Piwi_ago-like"/>
</dbReference>
<accession>M2RPT0</accession>
<dbReference type="Gene3D" id="3.40.50.2300">
    <property type="match status" value="1"/>
</dbReference>
<dbReference type="Pfam" id="PF16486">
    <property type="entry name" value="ArgoN"/>
    <property type="match status" value="1"/>
</dbReference>
<dbReference type="InterPro" id="IPR012337">
    <property type="entry name" value="RNaseH-like_sf"/>
</dbReference>
<feature type="compositionally biased region" description="Polar residues" evidence="1">
    <location>
        <begin position="94"/>
        <end position="112"/>
    </location>
</feature>
<evidence type="ECO:0000256" key="1">
    <source>
        <dbReference type="SAM" id="MobiDB-lite"/>
    </source>
</evidence>